<dbReference type="GO" id="GO:0016020">
    <property type="term" value="C:membrane"/>
    <property type="evidence" value="ECO:0007669"/>
    <property type="project" value="UniProtKB-SubCell"/>
</dbReference>
<dbReference type="OrthoDB" id="66620at2759"/>
<evidence type="ECO:0000256" key="2">
    <source>
        <dbReference type="ARBA" id="ARBA00005814"/>
    </source>
</evidence>
<keyword evidence="6 7" id="KW-0472">Membrane</keyword>
<dbReference type="eggNOG" id="KOG0061">
    <property type="taxonomic scope" value="Eukaryota"/>
</dbReference>
<accession>W9SM11</accession>
<dbReference type="PANTHER" id="PTHR48042:SF8">
    <property type="entry name" value="ABC-2 TYPE TRANSPORTER TRANSMEMBRANE DOMAIN-CONTAINING PROTEIN"/>
    <property type="match status" value="1"/>
</dbReference>
<name>W9SM11_9ROSA</name>
<reference evidence="10" key="1">
    <citation type="submission" date="2013-01" db="EMBL/GenBank/DDBJ databases">
        <title>Draft Genome Sequence of a Mulberry Tree, Morus notabilis C.K. Schneid.</title>
        <authorList>
            <person name="He N."/>
            <person name="Zhao S."/>
        </authorList>
    </citation>
    <scope>NUCLEOTIDE SEQUENCE</scope>
</reference>
<organism evidence="9 10">
    <name type="scientific">Morus notabilis</name>
    <dbReference type="NCBI Taxonomy" id="981085"/>
    <lineage>
        <taxon>Eukaryota</taxon>
        <taxon>Viridiplantae</taxon>
        <taxon>Streptophyta</taxon>
        <taxon>Embryophyta</taxon>
        <taxon>Tracheophyta</taxon>
        <taxon>Spermatophyta</taxon>
        <taxon>Magnoliopsida</taxon>
        <taxon>eudicotyledons</taxon>
        <taxon>Gunneridae</taxon>
        <taxon>Pentapetalae</taxon>
        <taxon>rosids</taxon>
        <taxon>fabids</taxon>
        <taxon>Rosales</taxon>
        <taxon>Moraceae</taxon>
        <taxon>Moreae</taxon>
        <taxon>Morus</taxon>
    </lineage>
</organism>
<evidence type="ECO:0000313" key="10">
    <source>
        <dbReference type="Proteomes" id="UP000030645"/>
    </source>
</evidence>
<proteinExistence type="inferred from homology"/>
<feature type="transmembrane region" description="Helical" evidence="7">
    <location>
        <begin position="103"/>
        <end position="121"/>
    </location>
</feature>
<dbReference type="PANTHER" id="PTHR48042">
    <property type="entry name" value="ABC TRANSPORTER G FAMILY MEMBER 11"/>
    <property type="match status" value="1"/>
</dbReference>
<gene>
    <name evidence="9" type="ORF">L484_000370</name>
</gene>
<keyword evidence="5 7" id="KW-1133">Transmembrane helix</keyword>
<dbReference type="Proteomes" id="UP000030645">
    <property type="component" value="Unassembled WGS sequence"/>
</dbReference>
<dbReference type="STRING" id="981085.W9SM11"/>
<dbReference type="KEGG" id="mnt:21384009"/>
<evidence type="ECO:0000256" key="4">
    <source>
        <dbReference type="ARBA" id="ARBA00022692"/>
    </source>
</evidence>
<evidence type="ECO:0000256" key="3">
    <source>
        <dbReference type="ARBA" id="ARBA00022448"/>
    </source>
</evidence>
<feature type="domain" description="ABC-2 type transporter transmembrane" evidence="8">
    <location>
        <begin position="48"/>
        <end position="126"/>
    </location>
</feature>
<evidence type="ECO:0000259" key="8">
    <source>
        <dbReference type="Pfam" id="PF01061"/>
    </source>
</evidence>
<dbReference type="InterPro" id="IPR052215">
    <property type="entry name" value="Plant_ABCG"/>
</dbReference>
<comment type="similarity">
    <text evidence="2">Belongs to the ABC transporter superfamily. ABCG family. Eye pigment precursor importer (TC 3.A.1.204) subfamily.</text>
</comment>
<sequence length="127" mass="14643">MKDIRAILIQKYKSSVYATLARNKIEQIKFTEEEIRLSKKSNASWLKQVYTLTDRSFVNMKRDVSYYWIRILFYLGVGVTTGSIYFEIDTSYVAIIARAKCQAFVYGFMLCASIGGLPSIIEELKVI</sequence>
<evidence type="ECO:0000256" key="1">
    <source>
        <dbReference type="ARBA" id="ARBA00004141"/>
    </source>
</evidence>
<keyword evidence="3" id="KW-0813">Transport</keyword>
<protein>
    <submittedName>
        <fullName evidence="9">ABC transporter G family member 12</fullName>
    </submittedName>
</protein>
<dbReference type="AlphaFoldDB" id="W9SM11"/>
<feature type="transmembrane region" description="Helical" evidence="7">
    <location>
        <begin position="67"/>
        <end position="88"/>
    </location>
</feature>
<evidence type="ECO:0000313" key="9">
    <source>
        <dbReference type="EMBL" id="EXC45043.1"/>
    </source>
</evidence>
<evidence type="ECO:0000256" key="5">
    <source>
        <dbReference type="ARBA" id="ARBA00022989"/>
    </source>
</evidence>
<dbReference type="Pfam" id="PF01061">
    <property type="entry name" value="ABC2_membrane"/>
    <property type="match status" value="1"/>
</dbReference>
<dbReference type="GO" id="GO:0140359">
    <property type="term" value="F:ABC-type transporter activity"/>
    <property type="evidence" value="ECO:0007669"/>
    <property type="project" value="InterPro"/>
</dbReference>
<evidence type="ECO:0000256" key="6">
    <source>
        <dbReference type="ARBA" id="ARBA00023136"/>
    </source>
</evidence>
<evidence type="ECO:0000256" key="7">
    <source>
        <dbReference type="SAM" id="Phobius"/>
    </source>
</evidence>
<dbReference type="InterPro" id="IPR013525">
    <property type="entry name" value="ABC2_TM"/>
</dbReference>
<comment type="subcellular location">
    <subcellularLocation>
        <location evidence="1">Membrane</location>
        <topology evidence="1">Multi-pass membrane protein</topology>
    </subcellularLocation>
</comment>
<keyword evidence="4 7" id="KW-0812">Transmembrane</keyword>
<keyword evidence="10" id="KW-1185">Reference proteome</keyword>
<dbReference type="EMBL" id="KE623240">
    <property type="protein sequence ID" value="EXC45043.1"/>
    <property type="molecule type" value="Genomic_DNA"/>
</dbReference>